<dbReference type="Proteomes" id="UP000008177">
    <property type="component" value="Unplaced contigs"/>
</dbReference>
<name>G2YTJ9_BOTF4</name>
<gene>
    <name evidence="2" type="ORF">BofuT4_P160480.1</name>
</gene>
<proteinExistence type="predicted"/>
<evidence type="ECO:0000313" key="3">
    <source>
        <dbReference type="Proteomes" id="UP000008177"/>
    </source>
</evidence>
<evidence type="ECO:0000256" key="1">
    <source>
        <dbReference type="SAM" id="MobiDB-lite"/>
    </source>
</evidence>
<dbReference type="EMBL" id="FQ790352">
    <property type="protein sequence ID" value="CCD54759.1"/>
    <property type="molecule type" value="Genomic_DNA"/>
</dbReference>
<organism evidence="2 3">
    <name type="scientific">Botryotinia fuckeliana (strain T4)</name>
    <name type="common">Noble rot fungus</name>
    <name type="synonym">Botrytis cinerea</name>
    <dbReference type="NCBI Taxonomy" id="999810"/>
    <lineage>
        <taxon>Eukaryota</taxon>
        <taxon>Fungi</taxon>
        <taxon>Dikarya</taxon>
        <taxon>Ascomycota</taxon>
        <taxon>Pezizomycotina</taxon>
        <taxon>Leotiomycetes</taxon>
        <taxon>Helotiales</taxon>
        <taxon>Sclerotiniaceae</taxon>
        <taxon>Botrytis</taxon>
    </lineage>
</organism>
<feature type="compositionally biased region" description="Basic and acidic residues" evidence="1">
    <location>
        <begin position="1"/>
        <end position="24"/>
    </location>
</feature>
<sequence length="103" mass="11666">MSREAHESAAGDREISKEPTREAKNSTASVEVHILTAYSALHCSKKRDNLYSNTVDLFLATYLIYLPLPQSTSHRYTQIKSAEFHIVHPTRLLKNVLCMSVCM</sequence>
<feature type="region of interest" description="Disordered" evidence="1">
    <location>
        <begin position="1"/>
        <end position="27"/>
    </location>
</feature>
<evidence type="ECO:0000313" key="2">
    <source>
        <dbReference type="EMBL" id="CCD54759.1"/>
    </source>
</evidence>
<reference evidence="3" key="1">
    <citation type="journal article" date="2011" name="PLoS Genet.">
        <title>Genomic analysis of the necrotrophic fungal pathogens Sclerotinia sclerotiorum and Botrytis cinerea.</title>
        <authorList>
            <person name="Amselem J."/>
            <person name="Cuomo C.A."/>
            <person name="van Kan J.A."/>
            <person name="Viaud M."/>
            <person name="Benito E.P."/>
            <person name="Couloux A."/>
            <person name="Coutinho P.M."/>
            <person name="de Vries R.P."/>
            <person name="Dyer P.S."/>
            <person name="Fillinger S."/>
            <person name="Fournier E."/>
            <person name="Gout L."/>
            <person name="Hahn M."/>
            <person name="Kohn L."/>
            <person name="Lapalu N."/>
            <person name="Plummer K.M."/>
            <person name="Pradier J.M."/>
            <person name="Quevillon E."/>
            <person name="Sharon A."/>
            <person name="Simon A."/>
            <person name="ten Have A."/>
            <person name="Tudzynski B."/>
            <person name="Tudzynski P."/>
            <person name="Wincker P."/>
            <person name="Andrew M."/>
            <person name="Anthouard V."/>
            <person name="Beever R.E."/>
            <person name="Beffa R."/>
            <person name="Benoit I."/>
            <person name="Bouzid O."/>
            <person name="Brault B."/>
            <person name="Chen Z."/>
            <person name="Choquer M."/>
            <person name="Collemare J."/>
            <person name="Cotton P."/>
            <person name="Danchin E.G."/>
            <person name="Da Silva C."/>
            <person name="Gautier A."/>
            <person name="Giraud C."/>
            <person name="Giraud T."/>
            <person name="Gonzalez C."/>
            <person name="Grossetete S."/>
            <person name="Guldener U."/>
            <person name="Henrissat B."/>
            <person name="Howlett B.J."/>
            <person name="Kodira C."/>
            <person name="Kretschmer M."/>
            <person name="Lappartient A."/>
            <person name="Leroch M."/>
            <person name="Levis C."/>
            <person name="Mauceli E."/>
            <person name="Neuveglise C."/>
            <person name="Oeser B."/>
            <person name="Pearson M."/>
            <person name="Poulain J."/>
            <person name="Poussereau N."/>
            <person name="Quesneville H."/>
            <person name="Rascle C."/>
            <person name="Schumacher J."/>
            <person name="Segurens B."/>
            <person name="Sexton A."/>
            <person name="Silva E."/>
            <person name="Sirven C."/>
            <person name="Soanes D.M."/>
            <person name="Talbot N.J."/>
            <person name="Templeton M."/>
            <person name="Yandava C."/>
            <person name="Yarden O."/>
            <person name="Zeng Q."/>
            <person name="Rollins J.A."/>
            <person name="Lebrun M.H."/>
            <person name="Dickman M."/>
        </authorList>
    </citation>
    <scope>NUCLEOTIDE SEQUENCE [LARGE SCALE GENOMIC DNA]</scope>
    <source>
        <strain evidence="3">T4</strain>
    </source>
</reference>
<accession>G2YTJ9</accession>
<dbReference type="AlphaFoldDB" id="G2YTJ9"/>
<protein>
    <submittedName>
        <fullName evidence="2">Uncharacterized protein</fullName>
    </submittedName>
</protein>
<dbReference type="HOGENOM" id="CLU_2263339_0_0_1"/>
<dbReference type="InParanoid" id="G2YTJ9"/>